<accession>A0A5Q2RJ33</accession>
<dbReference type="InterPro" id="IPR009045">
    <property type="entry name" value="Zn_M74/Hedgehog-like"/>
</dbReference>
<feature type="chain" id="PRO_5038677810" description="SLH domain-containing protein" evidence="1">
    <location>
        <begin position="23"/>
        <end position="494"/>
    </location>
</feature>
<dbReference type="InterPro" id="IPR001119">
    <property type="entry name" value="SLH_dom"/>
</dbReference>
<name>A0A5Q2RJ33_9ACTN</name>
<dbReference type="InterPro" id="IPR003709">
    <property type="entry name" value="VanY-like_core_dom"/>
</dbReference>
<dbReference type="GO" id="GO:0008233">
    <property type="term" value="F:peptidase activity"/>
    <property type="evidence" value="ECO:0007669"/>
    <property type="project" value="InterPro"/>
</dbReference>
<reference evidence="3 4" key="1">
    <citation type="submission" date="2019-11" db="EMBL/GenBank/DDBJ databases">
        <authorList>
            <person name="He Y."/>
        </authorList>
    </citation>
    <scope>NUCLEOTIDE SEQUENCE [LARGE SCALE GENOMIC DNA]</scope>
    <source>
        <strain evidence="3 4">SCSIO 58843</strain>
    </source>
</reference>
<sequence length="494" mass="53281">MPRTIVAFVGALTVLAASLVVAPPPPAAADVADFVDVRGHEYYAPAVAWMRSSGITTGVSPHRYHPIGAVTRGQMITFTWRMAGAPTGHAAHEFVDTIPNAFYERALQWARAEGHTTGVGGSNRFEPDRPVTRAELVTFLWRLDGSPSGHPAHGFVDTTPNAFYERAVRWARAEGHTTGVGGSNRFEPDGTSTRGQAATFIWRYEGSPPPPNPGGARDCGSFRSQVEAQAWFDLYRRYYGDVAGLDPDRDGVVCRELPPPPAFPTLTPEEFRQLHLAIEPLPGTRQLTTWPHITGHAGADQRIQTLAQQRGYRLRAVPTVGLVSVHGVLLVPEAAHGFAGLVADARAQGLPIAASSGYRSVDHQRQIFRRQMGNHSAAAIANGSADGAILSALRYHSIPGTSKHHLGRTVDLNAGSSLGAFEGSRTEVWLRSNNFHNAKRHGFIPSYPRGVAHQGPDPEPWEYVHLGAAPIQCAAFYIEVADPMAPAACPMPPA</sequence>
<dbReference type="KEGG" id="atq:GH723_18170"/>
<dbReference type="AlphaFoldDB" id="A0A5Q2RJ33"/>
<keyword evidence="4" id="KW-1185">Reference proteome</keyword>
<feature type="domain" description="SLH" evidence="2">
    <location>
        <begin position="155"/>
        <end position="215"/>
    </location>
</feature>
<dbReference type="Gene3D" id="3.30.1380.10">
    <property type="match status" value="1"/>
</dbReference>
<organism evidence="3 4">
    <name type="scientific">Actinomarinicola tropica</name>
    <dbReference type="NCBI Taxonomy" id="2789776"/>
    <lineage>
        <taxon>Bacteria</taxon>
        <taxon>Bacillati</taxon>
        <taxon>Actinomycetota</taxon>
        <taxon>Acidimicrobiia</taxon>
        <taxon>Acidimicrobiales</taxon>
        <taxon>Iamiaceae</taxon>
        <taxon>Actinomarinicola</taxon>
    </lineage>
</organism>
<dbReference type="PROSITE" id="PS51272">
    <property type="entry name" value="SLH"/>
    <property type="match status" value="2"/>
</dbReference>
<dbReference type="PANTHER" id="PTHR34385">
    <property type="entry name" value="D-ALANYL-D-ALANINE CARBOXYPEPTIDASE"/>
    <property type="match status" value="1"/>
</dbReference>
<dbReference type="SUPFAM" id="SSF55166">
    <property type="entry name" value="Hedgehog/DD-peptidase"/>
    <property type="match status" value="1"/>
</dbReference>
<evidence type="ECO:0000313" key="4">
    <source>
        <dbReference type="Proteomes" id="UP000334019"/>
    </source>
</evidence>
<protein>
    <recommendedName>
        <fullName evidence="2">SLH domain-containing protein</fullName>
    </recommendedName>
</protein>
<proteinExistence type="predicted"/>
<dbReference type="InterPro" id="IPR052179">
    <property type="entry name" value="DD-CPase-like"/>
</dbReference>
<dbReference type="Proteomes" id="UP000334019">
    <property type="component" value="Chromosome"/>
</dbReference>
<evidence type="ECO:0000256" key="1">
    <source>
        <dbReference type="SAM" id="SignalP"/>
    </source>
</evidence>
<evidence type="ECO:0000259" key="2">
    <source>
        <dbReference type="PROSITE" id="PS51272"/>
    </source>
</evidence>
<feature type="signal peptide" evidence="1">
    <location>
        <begin position="1"/>
        <end position="22"/>
    </location>
</feature>
<dbReference type="GO" id="GO:0006508">
    <property type="term" value="P:proteolysis"/>
    <property type="evidence" value="ECO:0007669"/>
    <property type="project" value="InterPro"/>
</dbReference>
<dbReference type="Pfam" id="PF02557">
    <property type="entry name" value="VanY"/>
    <property type="match status" value="1"/>
</dbReference>
<feature type="domain" description="SLH" evidence="2">
    <location>
        <begin position="90"/>
        <end position="154"/>
    </location>
</feature>
<dbReference type="RefSeq" id="WP_153760970.1">
    <property type="nucleotide sequence ID" value="NZ_CP045851.1"/>
</dbReference>
<dbReference type="Pfam" id="PF00395">
    <property type="entry name" value="SLH"/>
    <property type="match status" value="2"/>
</dbReference>
<dbReference type="EMBL" id="CP045851">
    <property type="protein sequence ID" value="QGG96868.1"/>
    <property type="molecule type" value="Genomic_DNA"/>
</dbReference>
<evidence type="ECO:0000313" key="3">
    <source>
        <dbReference type="EMBL" id="QGG96868.1"/>
    </source>
</evidence>
<keyword evidence="1" id="KW-0732">Signal</keyword>
<gene>
    <name evidence="3" type="ORF">GH723_18170</name>
</gene>
<dbReference type="PANTHER" id="PTHR34385:SF1">
    <property type="entry name" value="PEPTIDOGLYCAN L-ALANYL-D-GLUTAMATE ENDOPEPTIDASE CWLK"/>
    <property type="match status" value="1"/>
</dbReference>